<feature type="coiled-coil region" evidence="1">
    <location>
        <begin position="75"/>
        <end position="112"/>
    </location>
</feature>
<accession>A0AAP0LNG9</accession>
<feature type="compositionally biased region" description="Low complexity" evidence="2">
    <location>
        <begin position="32"/>
        <end position="49"/>
    </location>
</feature>
<evidence type="ECO:0000256" key="1">
    <source>
        <dbReference type="SAM" id="Coils"/>
    </source>
</evidence>
<organism evidence="3 4">
    <name type="scientific">Citrus x changshan-huyou</name>
    <dbReference type="NCBI Taxonomy" id="2935761"/>
    <lineage>
        <taxon>Eukaryota</taxon>
        <taxon>Viridiplantae</taxon>
        <taxon>Streptophyta</taxon>
        <taxon>Embryophyta</taxon>
        <taxon>Tracheophyta</taxon>
        <taxon>Spermatophyta</taxon>
        <taxon>Magnoliopsida</taxon>
        <taxon>eudicotyledons</taxon>
        <taxon>Gunneridae</taxon>
        <taxon>Pentapetalae</taxon>
        <taxon>rosids</taxon>
        <taxon>malvids</taxon>
        <taxon>Sapindales</taxon>
        <taxon>Rutaceae</taxon>
        <taxon>Aurantioideae</taxon>
        <taxon>Citrus</taxon>
    </lineage>
</organism>
<gene>
    <name evidence="3" type="ORF">WN944_024216</name>
</gene>
<sequence>MATNNSLNITLKGEKRKRLVIPNMVKKKQQKQCKASSQTISQSQQIAPFVPHPPLPPPPSEKGSYEIQCLWDDVKAKERMALDKANAKIEKAKELENEFSTAREQIESMLDLNYEEYLKGLKNCLMFFA</sequence>
<name>A0AAP0LNG9_9ROSI</name>
<evidence type="ECO:0000313" key="4">
    <source>
        <dbReference type="Proteomes" id="UP001428341"/>
    </source>
</evidence>
<keyword evidence="4" id="KW-1185">Reference proteome</keyword>
<dbReference type="AlphaFoldDB" id="A0AAP0LNG9"/>
<evidence type="ECO:0000256" key="2">
    <source>
        <dbReference type="SAM" id="MobiDB-lite"/>
    </source>
</evidence>
<feature type="compositionally biased region" description="Pro residues" evidence="2">
    <location>
        <begin position="50"/>
        <end position="60"/>
    </location>
</feature>
<comment type="caution">
    <text evidence="3">The sequence shown here is derived from an EMBL/GenBank/DDBJ whole genome shotgun (WGS) entry which is preliminary data.</text>
</comment>
<proteinExistence type="predicted"/>
<keyword evidence="1" id="KW-0175">Coiled coil</keyword>
<reference evidence="3 4" key="1">
    <citation type="submission" date="2024-05" db="EMBL/GenBank/DDBJ databases">
        <title>Haplotype-resolved chromosome-level genome assembly of Huyou (Citrus changshanensis).</title>
        <authorList>
            <person name="Miao C."/>
            <person name="Chen W."/>
            <person name="Wu Y."/>
            <person name="Wang L."/>
            <person name="Zhao S."/>
            <person name="Grierson D."/>
            <person name="Xu C."/>
            <person name="Chen K."/>
        </authorList>
    </citation>
    <scope>NUCLEOTIDE SEQUENCE [LARGE SCALE GENOMIC DNA]</scope>
    <source>
        <strain evidence="3">01-14</strain>
        <tissue evidence="3">Leaf</tissue>
    </source>
</reference>
<feature type="region of interest" description="Disordered" evidence="2">
    <location>
        <begin position="29"/>
        <end position="63"/>
    </location>
</feature>
<dbReference type="Proteomes" id="UP001428341">
    <property type="component" value="Unassembled WGS sequence"/>
</dbReference>
<evidence type="ECO:0000313" key="3">
    <source>
        <dbReference type="EMBL" id="KAK9181079.1"/>
    </source>
</evidence>
<protein>
    <submittedName>
        <fullName evidence="3">Uncharacterized protein</fullName>
    </submittedName>
</protein>
<dbReference type="EMBL" id="JBCGBO010000024">
    <property type="protein sequence ID" value="KAK9181079.1"/>
    <property type="molecule type" value="Genomic_DNA"/>
</dbReference>